<dbReference type="Gene3D" id="3.90.550.10">
    <property type="entry name" value="Spore Coat Polysaccharide Biosynthesis Protein SpsA, Chain A"/>
    <property type="match status" value="1"/>
</dbReference>
<dbReference type="AlphaFoldDB" id="A0A2H0R9W3"/>
<reference evidence="2 3" key="1">
    <citation type="submission" date="2017-09" db="EMBL/GenBank/DDBJ databases">
        <title>Depth-based differentiation of microbial function through sediment-hosted aquifers and enrichment of novel symbionts in the deep terrestrial subsurface.</title>
        <authorList>
            <person name="Probst A.J."/>
            <person name="Ladd B."/>
            <person name="Jarett J.K."/>
            <person name="Geller-Mcgrath D.E."/>
            <person name="Sieber C.M."/>
            <person name="Emerson J.B."/>
            <person name="Anantharaman K."/>
            <person name="Thomas B.C."/>
            <person name="Malmstrom R."/>
            <person name="Stieglmeier M."/>
            <person name="Klingl A."/>
            <person name="Woyke T."/>
            <person name="Ryan C.M."/>
            <person name="Banfield J.F."/>
        </authorList>
    </citation>
    <scope>NUCLEOTIDE SEQUENCE [LARGE SCALE GENOMIC DNA]</scope>
    <source>
        <strain evidence="2">CG10_big_fil_rev_8_21_14_0_10_32_10</strain>
    </source>
</reference>
<dbReference type="InterPro" id="IPR029044">
    <property type="entry name" value="Nucleotide-diphossugar_trans"/>
</dbReference>
<proteinExistence type="predicted"/>
<protein>
    <submittedName>
        <fullName evidence="2">Glycosyl transferase</fullName>
    </submittedName>
</protein>
<dbReference type="InterPro" id="IPR001173">
    <property type="entry name" value="Glyco_trans_2-like"/>
</dbReference>
<dbReference type="Pfam" id="PF00535">
    <property type="entry name" value="Glycos_transf_2"/>
    <property type="match status" value="1"/>
</dbReference>
<name>A0A2H0R9W3_UNCKA</name>
<dbReference type="EMBL" id="PCXU01000029">
    <property type="protein sequence ID" value="PIR43303.1"/>
    <property type="molecule type" value="Genomic_DNA"/>
</dbReference>
<dbReference type="PANTHER" id="PTHR43179:SF7">
    <property type="entry name" value="RHAMNOSYLTRANSFERASE WBBL"/>
    <property type="match status" value="1"/>
</dbReference>
<keyword evidence="2" id="KW-0808">Transferase</keyword>
<dbReference type="Proteomes" id="UP000230214">
    <property type="component" value="Unassembled WGS sequence"/>
</dbReference>
<accession>A0A2H0R9W3</accession>
<dbReference type="PANTHER" id="PTHR43179">
    <property type="entry name" value="RHAMNOSYLTRANSFERASE WBBL"/>
    <property type="match status" value="1"/>
</dbReference>
<dbReference type="SUPFAM" id="SSF53448">
    <property type="entry name" value="Nucleotide-diphospho-sugar transferases"/>
    <property type="match status" value="1"/>
</dbReference>
<evidence type="ECO:0000259" key="1">
    <source>
        <dbReference type="Pfam" id="PF00535"/>
    </source>
</evidence>
<evidence type="ECO:0000313" key="3">
    <source>
        <dbReference type="Proteomes" id="UP000230214"/>
    </source>
</evidence>
<gene>
    <name evidence="2" type="ORF">COV24_03530</name>
</gene>
<evidence type="ECO:0000313" key="2">
    <source>
        <dbReference type="EMBL" id="PIR43303.1"/>
    </source>
</evidence>
<comment type="caution">
    <text evidence="2">The sequence shown here is derived from an EMBL/GenBank/DDBJ whole genome shotgun (WGS) entry which is preliminary data.</text>
</comment>
<feature type="domain" description="Glycosyltransferase 2-like" evidence="1">
    <location>
        <begin position="12"/>
        <end position="112"/>
    </location>
</feature>
<sequence length="269" mass="31181">MMNPSDFRKGFCIIIPSWNNNDYLFFAINSIKEFSRYDHQIVVHLNQGNNATRDILSKMGCQVTMSPSNLGIAKAVNTAATLCNKDIIMYFNDDMVALPGWDTEFTKFVFENNLEHETWLSSTMIEPRGKRIEMLAPFNYGKHPKEFKKEAILRDLPRLKSMARNRKGTTWPPNLMYKDIWDKIGGFSEEFFPGFGTDPDIAKKMWDIGCRDFIALGNSLVYHFQMITTTRVLNPHTEQQIFEKKHGITIDKFVTEYLHRGGLWCPKNC</sequence>
<dbReference type="GO" id="GO:0016740">
    <property type="term" value="F:transferase activity"/>
    <property type="evidence" value="ECO:0007669"/>
    <property type="project" value="UniProtKB-KW"/>
</dbReference>
<organism evidence="2 3">
    <name type="scientific">candidate division WWE3 bacterium CG10_big_fil_rev_8_21_14_0_10_32_10</name>
    <dbReference type="NCBI Taxonomy" id="1975090"/>
    <lineage>
        <taxon>Bacteria</taxon>
        <taxon>Katanobacteria</taxon>
    </lineage>
</organism>